<evidence type="ECO:0000256" key="6">
    <source>
        <dbReference type="ARBA" id="ARBA00023136"/>
    </source>
</evidence>
<comment type="subcellular location">
    <subcellularLocation>
        <location evidence="1">Cell membrane</location>
        <topology evidence="1">Multi-pass membrane protein</topology>
    </subcellularLocation>
</comment>
<feature type="transmembrane region" description="Helical" evidence="7">
    <location>
        <begin position="310"/>
        <end position="328"/>
    </location>
</feature>
<feature type="transmembrane region" description="Helical" evidence="7">
    <location>
        <begin position="118"/>
        <end position="140"/>
    </location>
</feature>
<evidence type="ECO:0000313" key="10">
    <source>
        <dbReference type="Proteomes" id="UP000019028"/>
    </source>
</evidence>
<dbReference type="CDD" id="cd17369">
    <property type="entry name" value="MFS_ShiA_like"/>
    <property type="match status" value="1"/>
</dbReference>
<dbReference type="PATRIC" id="fig|1239307.3.peg.326"/>
<dbReference type="Gene3D" id="1.20.1250.20">
    <property type="entry name" value="MFS general substrate transporter like domains"/>
    <property type="match status" value="2"/>
</dbReference>
<feature type="transmembrane region" description="Helical" evidence="7">
    <location>
        <begin position="50"/>
        <end position="73"/>
    </location>
</feature>
<dbReference type="PANTHER" id="PTHR43045:SF1">
    <property type="entry name" value="SHIKIMATE TRANSPORTER"/>
    <property type="match status" value="1"/>
</dbReference>
<dbReference type="KEGG" id="sod:Sant_0310"/>
<dbReference type="AlphaFoldDB" id="W0HNI8"/>
<feature type="transmembrane region" description="Helical" evidence="7">
    <location>
        <begin position="402"/>
        <end position="424"/>
    </location>
</feature>
<dbReference type="PANTHER" id="PTHR43045">
    <property type="entry name" value="SHIKIMATE TRANSPORTER"/>
    <property type="match status" value="1"/>
</dbReference>
<dbReference type="InterPro" id="IPR036259">
    <property type="entry name" value="MFS_trans_sf"/>
</dbReference>
<feature type="transmembrane region" description="Helical" evidence="7">
    <location>
        <begin position="24"/>
        <end position="44"/>
    </location>
</feature>
<evidence type="ECO:0000256" key="5">
    <source>
        <dbReference type="ARBA" id="ARBA00022989"/>
    </source>
</evidence>
<feature type="transmembrane region" description="Helical" evidence="7">
    <location>
        <begin position="152"/>
        <end position="176"/>
    </location>
</feature>
<proteinExistence type="predicted"/>
<dbReference type="GO" id="GO:0005886">
    <property type="term" value="C:plasma membrane"/>
    <property type="evidence" value="ECO:0007669"/>
    <property type="project" value="UniProtKB-SubCell"/>
</dbReference>
<evidence type="ECO:0000313" key="9">
    <source>
        <dbReference type="EMBL" id="AHF75416.1"/>
    </source>
</evidence>
<dbReference type="PROSITE" id="PS50850">
    <property type="entry name" value="MFS"/>
    <property type="match status" value="1"/>
</dbReference>
<evidence type="ECO:0000256" key="1">
    <source>
        <dbReference type="ARBA" id="ARBA00004651"/>
    </source>
</evidence>
<dbReference type="GO" id="GO:0022857">
    <property type="term" value="F:transmembrane transporter activity"/>
    <property type="evidence" value="ECO:0007669"/>
    <property type="project" value="InterPro"/>
</dbReference>
<protein>
    <submittedName>
        <fullName evidence="9">Major facilitator superfamily transporter</fullName>
    </submittedName>
</protein>
<dbReference type="HOGENOM" id="CLU_001265_39_5_6"/>
<dbReference type="InterPro" id="IPR005829">
    <property type="entry name" value="Sugar_transporter_CS"/>
</dbReference>
<feature type="transmembrane region" description="Helical" evidence="7">
    <location>
        <begin position="281"/>
        <end position="298"/>
    </location>
</feature>
<keyword evidence="6 7" id="KW-0472">Membrane</keyword>
<gene>
    <name evidence="9" type="ORF">Sant_0310</name>
</gene>
<evidence type="ECO:0000256" key="4">
    <source>
        <dbReference type="ARBA" id="ARBA00022692"/>
    </source>
</evidence>
<sequence>MQNVSKKEMRLAVISSLVGSMLEFYDFQIYGMAAALVFNILFFPDVDPTTALLASFATFGVGFIARPLGGMFFGYLGDIIGRKKTLVITLIGMGIVSCLTGLLPGYMQIGLWAPALLVLLRFLQGFLVGGEWGGAALLVYEYAPPHRRGFFGVFPQIGGFLGNLLSAGTFALVTLLPQDDLLSWGWRIPFLSSAILLGVGLFVRAKLDETPAFKEMQRQELILKDQKTKKTIPTVEVIKNSWRSILTIMLLRLGESVPYYVVTVFAVSYASTLGIERGTMLLAIVLVCILACPMHLLYGALSDKIGRRKIYLFGAIVAAISPFPFFWALESHSFVLMLLGYVLVINIAHNAINSMQPSLFSELFNTKVRYSGISIGSQFGAILAGGFTPLIATSLARYDGGHWTLVALYVTAASMVTVLTAFFLKERHGRHAEKPLTRQGNVSVDAAD</sequence>
<name>W0HNI8_9GAMM</name>
<feature type="transmembrane region" description="Helical" evidence="7">
    <location>
        <begin position="188"/>
        <end position="207"/>
    </location>
</feature>
<keyword evidence="4 7" id="KW-0812">Transmembrane</keyword>
<keyword evidence="5 7" id="KW-1133">Transmembrane helix</keyword>
<reference evidence="9 10" key="1">
    <citation type="journal article" date="2014" name="Genome Biol. Evol.">
        <title>Genome degeneration and adaptation in a nascent stage of symbiosis.</title>
        <authorList>
            <person name="Oakeson K.F."/>
            <person name="Gil R."/>
            <person name="Clayton A.L."/>
            <person name="Dunn D.M."/>
            <person name="von Niederhausern A.C."/>
            <person name="Hamil C."/>
            <person name="Aoyagi A."/>
            <person name="Duval B."/>
            <person name="Baca A."/>
            <person name="Silva F.J."/>
            <person name="Vallier A."/>
            <person name="Jackson D.G."/>
            <person name="Latorre A."/>
            <person name="Weiss R.B."/>
            <person name="Heddi A."/>
            <person name="Moya A."/>
            <person name="Dale C."/>
        </authorList>
    </citation>
    <scope>NUCLEOTIDE SEQUENCE [LARGE SCALE GENOMIC DNA]</scope>
    <source>
        <strain evidence="9 10">HS1</strain>
    </source>
</reference>
<feature type="transmembrane region" description="Helical" evidence="7">
    <location>
        <begin position="257"/>
        <end position="275"/>
    </location>
</feature>
<keyword evidence="10" id="KW-1185">Reference proteome</keyword>
<dbReference type="Proteomes" id="UP000019028">
    <property type="component" value="Chromosome"/>
</dbReference>
<keyword evidence="2" id="KW-0813">Transport</keyword>
<dbReference type="OrthoDB" id="3690818at2"/>
<evidence type="ECO:0000256" key="7">
    <source>
        <dbReference type="SAM" id="Phobius"/>
    </source>
</evidence>
<evidence type="ECO:0000256" key="3">
    <source>
        <dbReference type="ARBA" id="ARBA00022475"/>
    </source>
</evidence>
<dbReference type="RefSeq" id="WP_081730497.1">
    <property type="nucleotide sequence ID" value="NZ_CP006569.1"/>
</dbReference>
<feature type="transmembrane region" description="Helical" evidence="7">
    <location>
        <begin position="334"/>
        <end position="352"/>
    </location>
</feature>
<dbReference type="PROSITE" id="PS00217">
    <property type="entry name" value="SUGAR_TRANSPORT_2"/>
    <property type="match status" value="1"/>
</dbReference>
<feature type="transmembrane region" description="Helical" evidence="7">
    <location>
        <begin position="373"/>
        <end position="396"/>
    </location>
</feature>
<dbReference type="InterPro" id="IPR005828">
    <property type="entry name" value="MFS_sugar_transport-like"/>
</dbReference>
<evidence type="ECO:0000256" key="2">
    <source>
        <dbReference type="ARBA" id="ARBA00022448"/>
    </source>
</evidence>
<dbReference type="SUPFAM" id="SSF103473">
    <property type="entry name" value="MFS general substrate transporter"/>
    <property type="match status" value="1"/>
</dbReference>
<organism evidence="9 10">
    <name type="scientific">Sodalis praecaptivus</name>
    <dbReference type="NCBI Taxonomy" id="1239307"/>
    <lineage>
        <taxon>Bacteria</taxon>
        <taxon>Pseudomonadati</taxon>
        <taxon>Pseudomonadota</taxon>
        <taxon>Gammaproteobacteria</taxon>
        <taxon>Enterobacterales</taxon>
        <taxon>Bruguierivoracaceae</taxon>
        <taxon>Sodalis</taxon>
    </lineage>
</organism>
<feature type="transmembrane region" description="Helical" evidence="7">
    <location>
        <begin position="85"/>
        <end position="106"/>
    </location>
</feature>
<dbReference type="Pfam" id="PF00083">
    <property type="entry name" value="Sugar_tr"/>
    <property type="match status" value="1"/>
</dbReference>
<dbReference type="EMBL" id="CP006569">
    <property type="protein sequence ID" value="AHF75416.1"/>
    <property type="molecule type" value="Genomic_DNA"/>
</dbReference>
<accession>W0HNI8</accession>
<feature type="domain" description="Major facilitator superfamily (MFS) profile" evidence="8">
    <location>
        <begin position="12"/>
        <end position="429"/>
    </location>
</feature>
<dbReference type="InterPro" id="IPR020846">
    <property type="entry name" value="MFS_dom"/>
</dbReference>
<evidence type="ECO:0000259" key="8">
    <source>
        <dbReference type="PROSITE" id="PS50850"/>
    </source>
</evidence>
<dbReference type="FunFam" id="1.20.1250.20:FF:000001">
    <property type="entry name" value="Dicarboxylate MFS transporter"/>
    <property type="match status" value="1"/>
</dbReference>
<keyword evidence="3" id="KW-1003">Cell membrane</keyword>